<evidence type="ECO:0000256" key="12">
    <source>
        <dbReference type="SAM" id="Phobius"/>
    </source>
</evidence>
<dbReference type="InterPro" id="IPR016449">
    <property type="entry name" value="K_chnl_inward-rec_Kir"/>
</dbReference>
<keyword evidence="8" id="KW-0406">Ion transport</keyword>
<dbReference type="Gene3D" id="1.10.287.70">
    <property type="match status" value="1"/>
</dbReference>
<feature type="transmembrane region" description="Helical" evidence="12">
    <location>
        <begin position="102"/>
        <end position="123"/>
    </location>
</feature>
<dbReference type="PANTHER" id="PTHR11767:SF102">
    <property type="entry name" value="INWARDLY RECTIFYING POTASSIUM CHANNEL 1, ISOFORM F"/>
    <property type="match status" value="1"/>
</dbReference>
<evidence type="ECO:0000259" key="13">
    <source>
        <dbReference type="Pfam" id="PF07885"/>
    </source>
</evidence>
<accession>A0A6J5G2X7</accession>
<evidence type="ECO:0000256" key="5">
    <source>
        <dbReference type="ARBA" id="ARBA00022882"/>
    </source>
</evidence>
<evidence type="ECO:0000313" key="16">
    <source>
        <dbReference type="Proteomes" id="UP000494252"/>
    </source>
</evidence>
<dbReference type="GO" id="GO:1990573">
    <property type="term" value="P:potassium ion import across plasma membrane"/>
    <property type="evidence" value="ECO:0007669"/>
    <property type="project" value="TreeGrafter"/>
</dbReference>
<evidence type="ECO:0000259" key="14">
    <source>
        <dbReference type="Pfam" id="PF17655"/>
    </source>
</evidence>
<dbReference type="Pfam" id="PF07885">
    <property type="entry name" value="Ion_trans_2"/>
    <property type="match status" value="1"/>
</dbReference>
<dbReference type="EMBL" id="CADIKI010000007">
    <property type="protein sequence ID" value="CAB3791029.1"/>
    <property type="molecule type" value="Genomic_DNA"/>
</dbReference>
<proteinExistence type="predicted"/>
<name>A0A6J5G2X7_9BURK</name>
<evidence type="ECO:0000256" key="8">
    <source>
        <dbReference type="ARBA" id="ARBA00023065"/>
    </source>
</evidence>
<evidence type="ECO:0000313" key="15">
    <source>
        <dbReference type="EMBL" id="CAB3791029.1"/>
    </source>
</evidence>
<evidence type="ECO:0000256" key="11">
    <source>
        <dbReference type="SAM" id="MobiDB-lite"/>
    </source>
</evidence>
<keyword evidence="5" id="KW-0851">Voltage-gated channel</keyword>
<dbReference type="InterPro" id="IPR013099">
    <property type="entry name" value="K_chnl_dom"/>
</dbReference>
<dbReference type="SUPFAM" id="SSF81324">
    <property type="entry name" value="Voltage-gated potassium channels"/>
    <property type="match status" value="1"/>
</dbReference>
<evidence type="ECO:0000256" key="2">
    <source>
        <dbReference type="ARBA" id="ARBA00022448"/>
    </source>
</evidence>
<keyword evidence="7 12" id="KW-1133">Transmembrane helix</keyword>
<keyword evidence="10" id="KW-0407">Ion channel</keyword>
<organism evidence="15 16">
    <name type="scientific">Paraburkholderia fynbosensis</name>
    <dbReference type="NCBI Taxonomy" id="1200993"/>
    <lineage>
        <taxon>Bacteria</taxon>
        <taxon>Pseudomonadati</taxon>
        <taxon>Pseudomonadota</taxon>
        <taxon>Betaproteobacteria</taxon>
        <taxon>Burkholderiales</taxon>
        <taxon>Burkholderiaceae</taxon>
        <taxon>Paraburkholderia</taxon>
    </lineage>
</organism>
<dbReference type="AlphaFoldDB" id="A0A6J5G2X7"/>
<reference evidence="15 16" key="1">
    <citation type="submission" date="2020-04" db="EMBL/GenBank/DDBJ databases">
        <authorList>
            <person name="De Canck E."/>
        </authorList>
    </citation>
    <scope>NUCLEOTIDE SEQUENCE [LARGE SCALE GENOMIC DNA]</scope>
    <source>
        <strain evidence="15 16">LMG 27177</strain>
    </source>
</reference>
<protein>
    <recommendedName>
        <fullName evidence="17">Inward rectifier potassium channel Kirbac3.1</fullName>
    </recommendedName>
</protein>
<dbReference type="InterPro" id="IPR041647">
    <property type="entry name" value="IRK_C"/>
</dbReference>
<sequence length="364" mass="41184">MHHLHTDTHNITRPFHRRLIPFSHRVTALRFARFHSDEHAMATEPSDRFSGVGDAEAGAPERRARGSRELRLDDRVIIAHGMPTPFWQDLYHRALVVRWPTFFVSLAMLFMLLNTAFAALYMLGHASIANQYPAGFGGAFFFSVETLATVGYGDMHPQTVYAHWIATLEIFVGMSGIALATGLIFARFSRPHAKIMFARYAVVRPLDGRMTLMVRAANARQNVIAEAHARLRIMRQETSAEGFTLRKLYDLTLVRDQHPVFKLGWSLMHIIDESSPLFGETAATLEARDTSLLLTLEGVDESTSQTMQARHTWRCDQIYWQHRFVDIMSETDGVSHIDYSHFDEIVPLDAASLHASLPVKAAAR</sequence>
<keyword evidence="6" id="KW-0630">Potassium</keyword>
<keyword evidence="2" id="KW-0813">Transport</keyword>
<dbReference type="GO" id="GO:0034765">
    <property type="term" value="P:regulation of monoatomic ion transmembrane transport"/>
    <property type="evidence" value="ECO:0007669"/>
    <property type="project" value="TreeGrafter"/>
</dbReference>
<dbReference type="GO" id="GO:0005886">
    <property type="term" value="C:plasma membrane"/>
    <property type="evidence" value="ECO:0007669"/>
    <property type="project" value="TreeGrafter"/>
</dbReference>
<dbReference type="PRINTS" id="PR01320">
    <property type="entry name" value="KIRCHANNEL"/>
</dbReference>
<feature type="region of interest" description="Disordered" evidence="11">
    <location>
        <begin position="42"/>
        <end position="65"/>
    </location>
</feature>
<dbReference type="InterPro" id="IPR014756">
    <property type="entry name" value="Ig_E-set"/>
</dbReference>
<evidence type="ECO:0000256" key="7">
    <source>
        <dbReference type="ARBA" id="ARBA00022989"/>
    </source>
</evidence>
<evidence type="ECO:0000256" key="9">
    <source>
        <dbReference type="ARBA" id="ARBA00023136"/>
    </source>
</evidence>
<dbReference type="PANTHER" id="PTHR11767">
    <property type="entry name" value="INWARD RECTIFIER POTASSIUM CHANNEL"/>
    <property type="match status" value="1"/>
</dbReference>
<dbReference type="Gene3D" id="2.60.40.1400">
    <property type="entry name" value="G protein-activated inward rectifier potassium channel 1"/>
    <property type="match status" value="1"/>
</dbReference>
<keyword evidence="16" id="KW-1185">Reference proteome</keyword>
<evidence type="ECO:0008006" key="17">
    <source>
        <dbReference type="Google" id="ProtNLM"/>
    </source>
</evidence>
<gene>
    <name evidence="15" type="ORF">LMG27177_02980</name>
</gene>
<evidence type="ECO:0000256" key="1">
    <source>
        <dbReference type="ARBA" id="ARBA00004141"/>
    </source>
</evidence>
<evidence type="ECO:0000256" key="6">
    <source>
        <dbReference type="ARBA" id="ARBA00022958"/>
    </source>
</evidence>
<dbReference type="GO" id="GO:0005242">
    <property type="term" value="F:inward rectifier potassium channel activity"/>
    <property type="evidence" value="ECO:0007669"/>
    <property type="project" value="InterPro"/>
</dbReference>
<feature type="transmembrane region" description="Helical" evidence="12">
    <location>
        <begin position="164"/>
        <end position="186"/>
    </location>
</feature>
<dbReference type="SUPFAM" id="SSF81296">
    <property type="entry name" value="E set domains"/>
    <property type="match status" value="1"/>
</dbReference>
<keyword evidence="4 12" id="KW-0812">Transmembrane</keyword>
<keyword evidence="3" id="KW-0633">Potassium transport</keyword>
<dbReference type="GO" id="GO:0034702">
    <property type="term" value="C:monoatomic ion channel complex"/>
    <property type="evidence" value="ECO:0007669"/>
    <property type="project" value="UniProtKB-KW"/>
</dbReference>
<feature type="domain" description="Potassium channel" evidence="13">
    <location>
        <begin position="111"/>
        <end position="188"/>
    </location>
</feature>
<feature type="domain" description="Inward rectifier potassium channel C-terminal" evidence="14">
    <location>
        <begin position="195"/>
        <end position="353"/>
    </location>
</feature>
<dbReference type="Pfam" id="PF17655">
    <property type="entry name" value="IRK_C"/>
    <property type="match status" value="1"/>
</dbReference>
<evidence type="ECO:0000256" key="4">
    <source>
        <dbReference type="ARBA" id="ARBA00022692"/>
    </source>
</evidence>
<dbReference type="Proteomes" id="UP000494252">
    <property type="component" value="Unassembled WGS sequence"/>
</dbReference>
<evidence type="ECO:0000256" key="3">
    <source>
        <dbReference type="ARBA" id="ARBA00022538"/>
    </source>
</evidence>
<evidence type="ECO:0000256" key="10">
    <source>
        <dbReference type="ARBA" id="ARBA00023303"/>
    </source>
</evidence>
<dbReference type="InterPro" id="IPR013518">
    <property type="entry name" value="K_chnl_inward-rec_Kir_cyto"/>
</dbReference>
<comment type="subcellular location">
    <subcellularLocation>
        <location evidence="1">Membrane</location>
        <topology evidence="1">Multi-pass membrane protein</topology>
    </subcellularLocation>
</comment>
<keyword evidence="9 12" id="KW-0472">Membrane</keyword>